<dbReference type="GO" id="GO:0005737">
    <property type="term" value="C:cytoplasm"/>
    <property type="evidence" value="ECO:0007669"/>
    <property type="project" value="TreeGrafter"/>
</dbReference>
<dbReference type="PANTHER" id="PTHR45663:SF11">
    <property type="entry name" value="GEO12009P1"/>
    <property type="match status" value="1"/>
</dbReference>
<dbReference type="PIRSF" id="PIRSF000077">
    <property type="entry name" value="Thioredoxin"/>
    <property type="match status" value="1"/>
</dbReference>
<comment type="caution">
    <text evidence="11">The sequence shown here is derived from an EMBL/GenBank/DDBJ whole genome shotgun (WGS) entry which is preliminary data.</text>
</comment>
<evidence type="ECO:0000256" key="3">
    <source>
        <dbReference type="ARBA" id="ARBA00022982"/>
    </source>
</evidence>
<evidence type="ECO:0000259" key="10">
    <source>
        <dbReference type="PROSITE" id="PS51352"/>
    </source>
</evidence>
<feature type="site" description="Deprotonates C-terminal active site Cys" evidence="8">
    <location>
        <position position="25"/>
    </location>
</feature>
<feature type="domain" description="Thioredoxin" evidence="10">
    <location>
        <begin position="1"/>
        <end position="106"/>
    </location>
</feature>
<feature type="site" description="Contributes to redox potential value" evidence="8">
    <location>
        <position position="33"/>
    </location>
</feature>
<feature type="active site" description="Nucleophile" evidence="8">
    <location>
        <position position="31"/>
    </location>
</feature>
<accession>A0A2M8EYI8</accession>
<feature type="disulfide bond" description="Redox-active" evidence="9">
    <location>
        <begin position="31"/>
        <end position="34"/>
    </location>
</feature>
<keyword evidence="5 9" id="KW-0676">Redox-active center</keyword>
<evidence type="ECO:0000256" key="1">
    <source>
        <dbReference type="ARBA" id="ARBA00008987"/>
    </source>
</evidence>
<dbReference type="SUPFAM" id="SSF52833">
    <property type="entry name" value="Thioredoxin-like"/>
    <property type="match status" value="1"/>
</dbReference>
<keyword evidence="3" id="KW-0249">Electron transport</keyword>
<feature type="site" description="Contributes to redox potential value" evidence="8">
    <location>
        <position position="32"/>
    </location>
</feature>
<evidence type="ECO:0000256" key="7">
    <source>
        <dbReference type="PIRNR" id="PIRNR000077"/>
    </source>
</evidence>
<proteinExistence type="inferred from homology"/>
<evidence type="ECO:0000313" key="11">
    <source>
        <dbReference type="EMBL" id="PJC31596.1"/>
    </source>
</evidence>
<dbReference type="EMBL" id="PFSC01000108">
    <property type="protein sequence ID" value="PJC31596.1"/>
    <property type="molecule type" value="Genomic_DNA"/>
</dbReference>
<keyword evidence="4 9" id="KW-1015">Disulfide bond</keyword>
<comment type="similarity">
    <text evidence="1 7">Belongs to the thioredoxin family.</text>
</comment>
<evidence type="ECO:0000256" key="6">
    <source>
        <dbReference type="NCBIfam" id="TIGR01068"/>
    </source>
</evidence>
<dbReference type="PROSITE" id="PS00194">
    <property type="entry name" value="THIOREDOXIN_1"/>
    <property type="match status" value="1"/>
</dbReference>
<dbReference type="Proteomes" id="UP000231383">
    <property type="component" value="Unassembled WGS sequence"/>
</dbReference>
<dbReference type="FunFam" id="3.40.30.10:FF:000001">
    <property type="entry name" value="Thioredoxin"/>
    <property type="match status" value="1"/>
</dbReference>
<dbReference type="InterPro" id="IPR017937">
    <property type="entry name" value="Thioredoxin_CS"/>
</dbReference>
<sequence length="107" mass="11976">MAVISSSQDTFQKDVLDEKGVVFVDFYADWCGPCKATTPIIDELAKDLKDVKFVKVNVDENQDLAGKYSVFSIPTFMVFEAGEVKNQFVGAHSKESFEEEIKKVTNV</sequence>
<dbReference type="PANTHER" id="PTHR45663">
    <property type="entry name" value="GEO12009P1"/>
    <property type="match status" value="1"/>
</dbReference>
<dbReference type="CDD" id="cd02947">
    <property type="entry name" value="TRX_family"/>
    <property type="match status" value="1"/>
</dbReference>
<keyword evidence="2" id="KW-0813">Transport</keyword>
<evidence type="ECO:0000256" key="4">
    <source>
        <dbReference type="ARBA" id="ARBA00023157"/>
    </source>
</evidence>
<dbReference type="Gene3D" id="3.40.30.10">
    <property type="entry name" value="Glutaredoxin"/>
    <property type="match status" value="1"/>
</dbReference>
<dbReference type="NCBIfam" id="TIGR01068">
    <property type="entry name" value="thioredoxin"/>
    <property type="match status" value="1"/>
</dbReference>
<dbReference type="Pfam" id="PF00085">
    <property type="entry name" value="Thioredoxin"/>
    <property type="match status" value="1"/>
</dbReference>
<protein>
    <recommendedName>
        <fullName evidence="6 7">Thioredoxin</fullName>
    </recommendedName>
</protein>
<dbReference type="InterPro" id="IPR036249">
    <property type="entry name" value="Thioredoxin-like_sf"/>
</dbReference>
<evidence type="ECO:0000313" key="12">
    <source>
        <dbReference type="Proteomes" id="UP000231383"/>
    </source>
</evidence>
<dbReference type="InterPro" id="IPR005746">
    <property type="entry name" value="Thioredoxin"/>
</dbReference>
<evidence type="ECO:0000256" key="2">
    <source>
        <dbReference type="ARBA" id="ARBA00022448"/>
    </source>
</evidence>
<dbReference type="GO" id="GO:0015035">
    <property type="term" value="F:protein-disulfide reductase activity"/>
    <property type="evidence" value="ECO:0007669"/>
    <property type="project" value="UniProtKB-UniRule"/>
</dbReference>
<evidence type="ECO:0000256" key="9">
    <source>
        <dbReference type="PIRSR" id="PIRSR000077-4"/>
    </source>
</evidence>
<evidence type="ECO:0000256" key="5">
    <source>
        <dbReference type="ARBA" id="ARBA00023284"/>
    </source>
</evidence>
<dbReference type="InterPro" id="IPR013766">
    <property type="entry name" value="Thioredoxin_domain"/>
</dbReference>
<reference evidence="12" key="1">
    <citation type="submission" date="2017-09" db="EMBL/GenBank/DDBJ databases">
        <title>Depth-based differentiation of microbial function through sediment-hosted aquifers and enrichment of novel symbionts in the deep terrestrial subsurface.</title>
        <authorList>
            <person name="Probst A.J."/>
            <person name="Ladd B."/>
            <person name="Jarett J.K."/>
            <person name="Geller-Mcgrath D.E."/>
            <person name="Sieber C.M.K."/>
            <person name="Emerson J.B."/>
            <person name="Anantharaman K."/>
            <person name="Thomas B.C."/>
            <person name="Malmstrom R."/>
            <person name="Stieglmeier M."/>
            <person name="Klingl A."/>
            <person name="Woyke T."/>
            <person name="Ryan C.M."/>
            <person name="Banfield J.F."/>
        </authorList>
    </citation>
    <scope>NUCLEOTIDE SEQUENCE [LARGE SCALE GENOMIC DNA]</scope>
</reference>
<dbReference type="AlphaFoldDB" id="A0A2M8EYI8"/>
<evidence type="ECO:0000256" key="8">
    <source>
        <dbReference type="PIRSR" id="PIRSR000077-1"/>
    </source>
</evidence>
<name>A0A2M8EYI8_9BACT</name>
<dbReference type="PROSITE" id="PS51352">
    <property type="entry name" value="THIOREDOXIN_2"/>
    <property type="match status" value="1"/>
</dbReference>
<organism evidence="11 12">
    <name type="scientific">Candidatus Roizmanbacteria bacterium CG_4_9_14_0_2_um_filter_39_13</name>
    <dbReference type="NCBI Taxonomy" id="1974839"/>
    <lineage>
        <taxon>Bacteria</taxon>
        <taxon>Candidatus Roizmaniibacteriota</taxon>
    </lineage>
</organism>
<feature type="active site" description="Nucleophile" evidence="8">
    <location>
        <position position="34"/>
    </location>
</feature>
<gene>
    <name evidence="11" type="primary">trxA</name>
    <name evidence="11" type="ORF">CO051_03980</name>
</gene>
<dbReference type="PRINTS" id="PR00421">
    <property type="entry name" value="THIOREDOXIN"/>
</dbReference>